<dbReference type="AlphaFoldDB" id="A0A6M1SWJ6"/>
<dbReference type="InterPro" id="IPR008928">
    <property type="entry name" value="6-hairpin_glycosidase_sf"/>
</dbReference>
<organism evidence="2 3">
    <name type="scientific">Halalkalibaculum roseum</name>
    <dbReference type="NCBI Taxonomy" id="2709311"/>
    <lineage>
        <taxon>Bacteria</taxon>
        <taxon>Pseudomonadati</taxon>
        <taxon>Balneolota</taxon>
        <taxon>Balneolia</taxon>
        <taxon>Balneolales</taxon>
        <taxon>Balneolaceae</taxon>
        <taxon>Halalkalibaculum</taxon>
    </lineage>
</organism>
<gene>
    <name evidence="2" type="ORF">G3570_07320</name>
</gene>
<dbReference type="RefSeq" id="WP_165140783.1">
    <property type="nucleotide sequence ID" value="NZ_JAALLT010000002.1"/>
</dbReference>
<evidence type="ECO:0000259" key="1">
    <source>
        <dbReference type="Pfam" id="PF17389"/>
    </source>
</evidence>
<proteinExistence type="predicted"/>
<dbReference type="InterPro" id="IPR035396">
    <property type="entry name" value="Bac_rhamnosid6H"/>
</dbReference>
<comment type="caution">
    <text evidence="2">The sequence shown here is derived from an EMBL/GenBank/DDBJ whole genome shotgun (WGS) entry which is preliminary data.</text>
</comment>
<dbReference type="Pfam" id="PF17389">
    <property type="entry name" value="Bac_rhamnosid6H"/>
    <property type="match status" value="1"/>
</dbReference>
<protein>
    <submittedName>
        <fullName evidence="2">Glycogen debranching protein</fullName>
    </submittedName>
</protein>
<dbReference type="SUPFAM" id="SSF48208">
    <property type="entry name" value="Six-hairpin glycosidases"/>
    <property type="match status" value="1"/>
</dbReference>
<dbReference type="GO" id="GO:0005975">
    <property type="term" value="P:carbohydrate metabolic process"/>
    <property type="evidence" value="ECO:0007669"/>
    <property type="project" value="InterPro"/>
</dbReference>
<dbReference type="InterPro" id="IPR012341">
    <property type="entry name" value="6hp_glycosidase-like_sf"/>
</dbReference>
<dbReference type="EMBL" id="JAALLT010000002">
    <property type="protein sequence ID" value="NGP76436.1"/>
    <property type="molecule type" value="Genomic_DNA"/>
</dbReference>
<feature type="domain" description="Alpha-L-rhamnosidase six-hairpin glycosidase" evidence="1">
    <location>
        <begin position="391"/>
        <end position="529"/>
    </location>
</feature>
<accession>A0A6M1SWJ6</accession>
<dbReference type="Gene3D" id="1.50.10.10">
    <property type="match status" value="1"/>
</dbReference>
<sequence>MKNTLIIIAIALLAMQCTSQYEDQSIAWLMESTESAEGKSEYLESPYVTAGDKLYMVGHQNGSFPDLGWHVEGEMGGIWNHPIKLMDGFSISVTEEDNEIVCLDDAHTFINHPTGNRHLFTYSDNINITRTQFVPDGEEGVVIELAIDNKSNRSRTLNITFNGKTELLPVWLSDSLNIKDGPDKVEWDESNQFYAAVDSLNSWHVIFGSNQENSIRSPEENTCNLDTIGRGDNAAFTNQLSVEPNATKTIQYVIAGSSDSREEALETYKYISTESKSLLTEKMNRFAELKNQSRLEIPDKDIEKMYTWMKYNTDWLIRDVEGVGRGLSAGIPDYPWWFAADNAYALQGWLATGRFEDVLSTIDLLYKLSGKVNGNGRVIHEASTNGVVYNKGNTNETPHIIYLLWKYYEWTGNKDVLERYYDRVKAGLNYLLEERDPDGNRYPNGHGMMEIRGLDTEMIDVAVYTQQALAAASKMAEVLGFETDRQRYAKLARDLEHKINEEWWVPESNSYADFRATKSETLSLIEDAIVRSDTLDKPWAVEELEKIRQQVFSDSENGVNPYVVHHNWVVNTPLEMGIADSAKAQHALETARNYTSRFGMYVTGIDRDEDREESNKWEVFSYVGAVMTLPTGVQAISEVNYGNIEESYNYLHMLENSFGYALPGSMYEVSPDYGMIVQAWNIYSVSVPIVEHYFGIKPKAFDKEIIIRPNMPDGWKNASLKDVRVGDNSIGISKVTESDSVTYIIEQEKGEWKLRLELSYRDSMQIMVNGSDVEPEIKKGLFQVSLEGENNRITIINRNN</sequence>
<reference evidence="2 3" key="1">
    <citation type="submission" date="2020-02" db="EMBL/GenBank/DDBJ databases">
        <title>Balneolaceae bacterium YR4-1, complete genome.</title>
        <authorList>
            <person name="Li Y."/>
            <person name="Wu S."/>
        </authorList>
    </citation>
    <scope>NUCLEOTIDE SEQUENCE [LARGE SCALE GENOMIC DNA]</scope>
    <source>
        <strain evidence="2 3">YR4-1</strain>
    </source>
</reference>
<dbReference type="Proteomes" id="UP000473278">
    <property type="component" value="Unassembled WGS sequence"/>
</dbReference>
<evidence type="ECO:0000313" key="2">
    <source>
        <dbReference type="EMBL" id="NGP76436.1"/>
    </source>
</evidence>
<evidence type="ECO:0000313" key="3">
    <source>
        <dbReference type="Proteomes" id="UP000473278"/>
    </source>
</evidence>
<name>A0A6M1SWJ6_9BACT</name>
<keyword evidence="3" id="KW-1185">Reference proteome</keyword>